<accession>A0A917Z7V3</accession>
<reference evidence="1" key="2">
    <citation type="submission" date="2020-09" db="EMBL/GenBank/DDBJ databases">
        <authorList>
            <person name="Sun Q."/>
            <person name="Zhou Y."/>
        </authorList>
    </citation>
    <scope>NUCLEOTIDE SEQUENCE</scope>
    <source>
        <strain evidence="1">CGMCC 4.7368</strain>
    </source>
</reference>
<gene>
    <name evidence="1" type="ORF">GCM10012289_49970</name>
</gene>
<reference evidence="1" key="1">
    <citation type="journal article" date="2014" name="Int. J. Syst. Evol. Microbiol.">
        <title>Complete genome sequence of Corynebacterium casei LMG S-19264T (=DSM 44701T), isolated from a smear-ripened cheese.</title>
        <authorList>
            <consortium name="US DOE Joint Genome Institute (JGI-PGF)"/>
            <person name="Walter F."/>
            <person name="Albersmeier A."/>
            <person name="Kalinowski J."/>
            <person name="Ruckert C."/>
        </authorList>
    </citation>
    <scope>NUCLEOTIDE SEQUENCE</scope>
    <source>
        <strain evidence="1">CGMCC 4.7368</strain>
    </source>
</reference>
<protein>
    <submittedName>
        <fullName evidence="1">Uncharacterized protein</fullName>
    </submittedName>
</protein>
<organism evidence="1 2">
    <name type="scientific">Nonomuraea cavernae</name>
    <dbReference type="NCBI Taxonomy" id="2045107"/>
    <lineage>
        <taxon>Bacteria</taxon>
        <taxon>Bacillati</taxon>
        <taxon>Actinomycetota</taxon>
        <taxon>Actinomycetes</taxon>
        <taxon>Streptosporangiales</taxon>
        <taxon>Streptosporangiaceae</taxon>
        <taxon>Nonomuraea</taxon>
    </lineage>
</organism>
<dbReference type="Proteomes" id="UP000646523">
    <property type="component" value="Unassembled WGS sequence"/>
</dbReference>
<comment type="caution">
    <text evidence="1">The sequence shown here is derived from an EMBL/GenBank/DDBJ whole genome shotgun (WGS) entry which is preliminary data.</text>
</comment>
<evidence type="ECO:0000313" key="1">
    <source>
        <dbReference type="EMBL" id="GGO75296.1"/>
    </source>
</evidence>
<proteinExistence type="predicted"/>
<dbReference type="EMBL" id="BMNH01000017">
    <property type="protein sequence ID" value="GGO75296.1"/>
    <property type="molecule type" value="Genomic_DNA"/>
</dbReference>
<name>A0A917Z7V3_9ACTN</name>
<dbReference type="AlphaFoldDB" id="A0A917Z7V3"/>
<evidence type="ECO:0000313" key="2">
    <source>
        <dbReference type="Proteomes" id="UP000646523"/>
    </source>
</evidence>
<keyword evidence="2" id="KW-1185">Reference proteome</keyword>
<sequence length="66" mass="6940">MPEPPAVRPGLAEQVFDALTIHGANPIGRRFGEFRPCISAFGTYGAECRDGGKVRNVDVVGTIPAG</sequence>